<proteinExistence type="predicted"/>
<gene>
    <name evidence="2" type="ORF">CDD80_5478</name>
</gene>
<evidence type="ECO:0000313" key="3">
    <source>
        <dbReference type="Proteomes" id="UP000226431"/>
    </source>
</evidence>
<comment type="caution">
    <text evidence="2">The sequence shown here is derived from an EMBL/GenBank/DDBJ whole genome shotgun (WGS) entry which is preliminary data.</text>
</comment>
<dbReference type="EMBL" id="NJES01000543">
    <property type="protein sequence ID" value="PHH71163.1"/>
    <property type="molecule type" value="Genomic_DNA"/>
</dbReference>
<evidence type="ECO:0000313" key="2">
    <source>
        <dbReference type="EMBL" id="PHH71163.1"/>
    </source>
</evidence>
<dbReference type="OrthoDB" id="10450944at2759"/>
<sequence>MDKLLEQSPRTLSPEAPTLPFSLRPSKPRILDRSAWLLEILKEEVEKQILQQEEYRIVFGSMDVDVDIKSWTEREEWDMKNGEKKQ</sequence>
<reference evidence="2 3" key="1">
    <citation type="submission" date="2017-06" db="EMBL/GenBank/DDBJ databases">
        <title>Ant-infecting Ophiocordyceps genomes reveal a high diversity of potential behavioral manipulation genes and a possible major role for enterotoxins.</title>
        <authorList>
            <person name="De Bekker C."/>
            <person name="Evans H.C."/>
            <person name="Brachmann A."/>
            <person name="Hughes D.P."/>
        </authorList>
    </citation>
    <scope>NUCLEOTIDE SEQUENCE [LARGE SCALE GENOMIC DNA]</scope>
    <source>
        <strain evidence="2 3">Map16</strain>
    </source>
</reference>
<dbReference type="AlphaFoldDB" id="A0A2C5YU67"/>
<evidence type="ECO:0000256" key="1">
    <source>
        <dbReference type="SAM" id="MobiDB-lite"/>
    </source>
</evidence>
<keyword evidence="3" id="KW-1185">Reference proteome</keyword>
<dbReference type="Proteomes" id="UP000226431">
    <property type="component" value="Unassembled WGS sequence"/>
</dbReference>
<accession>A0A2C5YU67</accession>
<name>A0A2C5YU67_9HYPO</name>
<organism evidence="2 3">
    <name type="scientific">Ophiocordyceps camponoti-rufipedis</name>
    <dbReference type="NCBI Taxonomy" id="2004952"/>
    <lineage>
        <taxon>Eukaryota</taxon>
        <taxon>Fungi</taxon>
        <taxon>Dikarya</taxon>
        <taxon>Ascomycota</taxon>
        <taxon>Pezizomycotina</taxon>
        <taxon>Sordariomycetes</taxon>
        <taxon>Hypocreomycetidae</taxon>
        <taxon>Hypocreales</taxon>
        <taxon>Ophiocordycipitaceae</taxon>
        <taxon>Ophiocordyceps</taxon>
    </lineage>
</organism>
<feature type="region of interest" description="Disordered" evidence="1">
    <location>
        <begin position="1"/>
        <end position="20"/>
    </location>
</feature>
<protein>
    <submittedName>
        <fullName evidence="2">Uncharacterized protein</fullName>
    </submittedName>
</protein>